<accession>G5IEY4</accession>
<name>G5IEY4_9FIRM</name>
<dbReference type="RefSeq" id="WP_006780041.1">
    <property type="nucleotide sequence ID" value="NZ_CP040506.1"/>
</dbReference>
<feature type="transmembrane region" description="Helical" evidence="1">
    <location>
        <begin position="93"/>
        <end position="115"/>
    </location>
</feature>
<dbReference type="Proteomes" id="UP000005384">
    <property type="component" value="Unassembled WGS sequence"/>
</dbReference>
<feature type="transmembrane region" description="Helical" evidence="1">
    <location>
        <begin position="299"/>
        <end position="319"/>
    </location>
</feature>
<reference evidence="2 3" key="1">
    <citation type="submission" date="2011-08" db="EMBL/GenBank/DDBJ databases">
        <title>The Genome Sequence of Clostridium hathewayi WAL-18680.</title>
        <authorList>
            <consortium name="The Broad Institute Genome Sequencing Platform"/>
            <person name="Earl A."/>
            <person name="Ward D."/>
            <person name="Feldgarden M."/>
            <person name="Gevers D."/>
            <person name="Finegold S.M."/>
            <person name="Summanen P.H."/>
            <person name="Molitoris D.R."/>
            <person name="Song M."/>
            <person name="Daigneault M."/>
            <person name="Allen-Vercoe E."/>
            <person name="Young S.K."/>
            <person name="Zeng Q."/>
            <person name="Gargeya S."/>
            <person name="Fitzgerald M."/>
            <person name="Haas B."/>
            <person name="Abouelleil A."/>
            <person name="Alvarado L."/>
            <person name="Arachchi H.M."/>
            <person name="Berlin A."/>
            <person name="Brown A."/>
            <person name="Chapman S.B."/>
            <person name="Chen Z."/>
            <person name="Dunbar C."/>
            <person name="Freedman E."/>
            <person name="Gearin G."/>
            <person name="Gellesch M."/>
            <person name="Goldberg J."/>
            <person name="Griggs A."/>
            <person name="Gujja S."/>
            <person name="Heiman D."/>
            <person name="Howarth C."/>
            <person name="Larson L."/>
            <person name="Lui A."/>
            <person name="MacDonald P.J.P."/>
            <person name="Montmayeur A."/>
            <person name="Murphy C."/>
            <person name="Neiman D."/>
            <person name="Pearson M."/>
            <person name="Priest M."/>
            <person name="Roberts A."/>
            <person name="Saif S."/>
            <person name="Shea T."/>
            <person name="Shenoy N."/>
            <person name="Sisk P."/>
            <person name="Stolte C."/>
            <person name="Sykes S."/>
            <person name="Wortman J."/>
            <person name="Nusbaum C."/>
            <person name="Birren B."/>
        </authorList>
    </citation>
    <scope>NUCLEOTIDE SEQUENCE [LARGE SCALE GENOMIC DNA]</scope>
    <source>
        <strain evidence="2 3">WAL-18680</strain>
    </source>
</reference>
<dbReference type="PATRIC" id="fig|742737.3.peg.2081"/>
<dbReference type="InterPro" id="IPR008537">
    <property type="entry name" value="DUF819"/>
</dbReference>
<comment type="caution">
    <text evidence="2">The sequence shown here is derived from an EMBL/GenBank/DDBJ whole genome shotgun (WGS) entry which is preliminary data.</text>
</comment>
<evidence type="ECO:0008006" key="4">
    <source>
        <dbReference type="Google" id="ProtNLM"/>
    </source>
</evidence>
<dbReference type="HOGENOM" id="CLU_034724_2_0_9"/>
<keyword evidence="1" id="KW-0472">Membrane</keyword>
<evidence type="ECO:0000256" key="1">
    <source>
        <dbReference type="SAM" id="Phobius"/>
    </source>
</evidence>
<feature type="transmembrane region" description="Helical" evidence="1">
    <location>
        <begin position="271"/>
        <end position="293"/>
    </location>
</feature>
<dbReference type="PANTHER" id="PTHR34289">
    <property type="entry name" value="PROTEIN, PUTATIVE (DUF819)-RELATED"/>
    <property type="match status" value="1"/>
</dbReference>
<feature type="transmembrane region" description="Helical" evidence="1">
    <location>
        <begin position="216"/>
        <end position="234"/>
    </location>
</feature>
<sequence length="388" mass="41418">MEALFTSTQSLLMIIFLVMAAAFLLQRVKGIKTMGPVLIVLLLGVILTNLKVVPISHELYGVVSNYFVPMSISLYLLSFDAKKLKILLTRDSLLAFASMLVSVCLVAVVGGLFFAHQIDEGWKIAGMFVGTYTGGSSQLTAIGTGLEVTGDTLALANAADYVIGMPSLIFFFAAPALMKASKWFNRVWPYQVPEKELTGEGEHVDLGKKPFTLQEVVFLLATAFTVVAVSTLLAETLLPASLQKSMRVIIITTLSLLAAQIPAVQKLNGNFDLGLLFSMVFITTIGFQVNIALFAGSALMITLFCFCVIVGSFLLHCVITRLLKVKYEFSLLAIVAGIADGTTASIVASGADWKSLVQVGMIMGVAAGAMGNYVGIGVAYLVKMLAGV</sequence>
<evidence type="ECO:0000313" key="3">
    <source>
        <dbReference type="Proteomes" id="UP000005384"/>
    </source>
</evidence>
<dbReference type="OrthoDB" id="653763at2"/>
<dbReference type="PANTHER" id="PTHR34289:SF8">
    <property type="entry name" value="DUF819 DOMAIN-CONTAINING PROTEIN"/>
    <property type="match status" value="1"/>
</dbReference>
<feature type="transmembrane region" description="Helical" evidence="1">
    <location>
        <begin position="37"/>
        <end position="57"/>
    </location>
</feature>
<feature type="transmembrane region" description="Helical" evidence="1">
    <location>
        <begin position="331"/>
        <end position="351"/>
    </location>
</feature>
<dbReference type="EMBL" id="ADLN01000040">
    <property type="protein sequence ID" value="EHI59994.1"/>
    <property type="molecule type" value="Genomic_DNA"/>
</dbReference>
<evidence type="ECO:0000313" key="2">
    <source>
        <dbReference type="EMBL" id="EHI59994.1"/>
    </source>
</evidence>
<keyword evidence="3" id="KW-1185">Reference proteome</keyword>
<protein>
    <recommendedName>
        <fullName evidence="4">DUF819 family protein</fullName>
    </recommendedName>
</protein>
<dbReference type="AlphaFoldDB" id="G5IEY4"/>
<feature type="transmembrane region" description="Helical" evidence="1">
    <location>
        <begin position="161"/>
        <end position="178"/>
    </location>
</feature>
<keyword evidence="1" id="KW-1133">Transmembrane helix</keyword>
<gene>
    <name evidence="2" type="ORF">HMPREF9473_02061</name>
</gene>
<proteinExistence type="predicted"/>
<dbReference type="Pfam" id="PF05684">
    <property type="entry name" value="DUF819"/>
    <property type="match status" value="1"/>
</dbReference>
<feature type="transmembrane region" description="Helical" evidence="1">
    <location>
        <begin position="6"/>
        <end position="25"/>
    </location>
</feature>
<keyword evidence="1" id="KW-0812">Transmembrane</keyword>
<feature type="transmembrane region" description="Helical" evidence="1">
    <location>
        <begin position="357"/>
        <end position="382"/>
    </location>
</feature>
<organism evidence="2 3">
    <name type="scientific">Hungatella hathewayi WAL-18680</name>
    <dbReference type="NCBI Taxonomy" id="742737"/>
    <lineage>
        <taxon>Bacteria</taxon>
        <taxon>Bacillati</taxon>
        <taxon>Bacillota</taxon>
        <taxon>Clostridia</taxon>
        <taxon>Lachnospirales</taxon>
        <taxon>Lachnospiraceae</taxon>
        <taxon>Hungatella</taxon>
    </lineage>
</organism>
<feature type="transmembrane region" description="Helical" evidence="1">
    <location>
        <begin position="63"/>
        <end position="81"/>
    </location>
</feature>